<dbReference type="GO" id="GO:0006260">
    <property type="term" value="P:DNA replication"/>
    <property type="evidence" value="ECO:0007669"/>
    <property type="project" value="UniProtKB-KW"/>
</dbReference>
<dbReference type="InterPro" id="IPR010377">
    <property type="entry name" value="YabA"/>
</dbReference>
<evidence type="ECO:0000256" key="2">
    <source>
        <dbReference type="ARBA" id="ARBA00022705"/>
    </source>
</evidence>
<dbReference type="HAMAP" id="MF_01159">
    <property type="entry name" value="YabA"/>
    <property type="match status" value="1"/>
</dbReference>
<evidence type="ECO:0000313" key="10">
    <source>
        <dbReference type="Proteomes" id="UP000288388"/>
    </source>
</evidence>
<keyword evidence="4 6" id="KW-0862">Zinc</keyword>
<protein>
    <recommendedName>
        <fullName evidence="6">Replication initiation control protein YabA</fullName>
    </recommendedName>
</protein>
<feature type="binding site" evidence="6">
    <location>
        <position position="105"/>
    </location>
    <ligand>
        <name>Zn(2+)</name>
        <dbReference type="ChEBI" id="CHEBI:29105"/>
    </ligand>
</feature>
<organism evidence="8 10">
    <name type="scientific">Enterococcus avium</name>
    <name type="common">Streptococcus avium</name>
    <dbReference type="NCBI Taxonomy" id="33945"/>
    <lineage>
        <taxon>Bacteria</taxon>
        <taxon>Bacillati</taxon>
        <taxon>Bacillota</taxon>
        <taxon>Bacilli</taxon>
        <taxon>Lactobacillales</taxon>
        <taxon>Enterococcaceae</taxon>
        <taxon>Enterococcus</taxon>
    </lineage>
</organism>
<evidence type="ECO:0000256" key="7">
    <source>
        <dbReference type="SAM" id="Coils"/>
    </source>
</evidence>
<evidence type="ECO:0000256" key="4">
    <source>
        <dbReference type="ARBA" id="ARBA00022833"/>
    </source>
</evidence>
<dbReference type="AlphaFoldDB" id="A0A2N8Q1S8"/>
<dbReference type="GO" id="GO:0043590">
    <property type="term" value="C:bacterial nucleoid"/>
    <property type="evidence" value="ECO:0007669"/>
    <property type="project" value="UniProtKB-UniRule"/>
</dbReference>
<reference evidence="9 11" key="1">
    <citation type="submission" date="2017-10" db="EMBL/GenBank/DDBJ databases">
        <title>FDA dAtabase for Regulatory Grade micrObial Sequences (FDA-ARGOS): Supporting development and validation of Infectious Disease Dx tests.</title>
        <authorList>
            <person name="Campos J."/>
            <person name="Goldberg B."/>
            <person name="Tallon L.J."/>
            <person name="Sadzewicz L."/>
            <person name="Sengamalay N."/>
            <person name="Ott S."/>
            <person name="Godinez A."/>
            <person name="Nagaraj S."/>
            <person name="Vyas G."/>
            <person name="Aluvathingal J."/>
            <person name="Nadendla S."/>
            <person name="Geyer C."/>
            <person name="Nandy P."/>
            <person name="Hobson J."/>
            <person name="Sichtig H."/>
        </authorList>
    </citation>
    <scope>NUCLEOTIDE SEQUENCE [LARGE SCALE GENOMIC DNA]</scope>
    <source>
        <strain evidence="9 11">FDAARGOS_185</strain>
    </source>
</reference>
<evidence type="ECO:0000256" key="5">
    <source>
        <dbReference type="ARBA" id="ARBA00022880"/>
    </source>
</evidence>
<evidence type="ECO:0000313" key="8">
    <source>
        <dbReference type="EMBL" id="RVU94414.1"/>
    </source>
</evidence>
<keyword evidence="3 6" id="KW-0479">Metal-binding</keyword>
<keyword evidence="1 6" id="KW-0963">Cytoplasm</keyword>
<dbReference type="Proteomes" id="UP000316316">
    <property type="component" value="Unassembled WGS sequence"/>
</dbReference>
<evidence type="ECO:0000256" key="3">
    <source>
        <dbReference type="ARBA" id="ARBA00022723"/>
    </source>
</evidence>
<comment type="subcellular location">
    <subcellularLocation>
        <location evidence="6">Cytoplasm</location>
        <location evidence="6">Nucleoid</location>
    </subcellularLocation>
    <text evidence="6">Localizes in tight foci, which correspond to the replisome at mid-cell throughout the cell cycle.</text>
</comment>
<keyword evidence="7" id="KW-0175">Coiled coil</keyword>
<dbReference type="PIRSF" id="PIRSF021439">
    <property type="entry name" value="DUF972"/>
    <property type="match status" value="1"/>
</dbReference>
<feature type="binding site" evidence="6">
    <location>
        <position position="88"/>
    </location>
    <ligand>
        <name>Zn(2+)</name>
        <dbReference type="ChEBI" id="CHEBI:29105"/>
    </ligand>
</feature>
<keyword evidence="5 6" id="KW-0236">DNA replication inhibitor</keyword>
<accession>A0A2N8Q1S8</accession>
<dbReference type="GO" id="GO:0008270">
    <property type="term" value="F:zinc ion binding"/>
    <property type="evidence" value="ECO:0007669"/>
    <property type="project" value="UniProtKB-UniRule"/>
</dbReference>
<feature type="coiled-coil region" evidence="7">
    <location>
        <begin position="11"/>
        <end position="59"/>
    </location>
</feature>
<feature type="binding site" evidence="6">
    <location>
        <position position="102"/>
    </location>
    <ligand>
        <name>Zn(2+)</name>
        <dbReference type="ChEBI" id="CHEBI:29105"/>
    </ligand>
</feature>
<evidence type="ECO:0000256" key="1">
    <source>
        <dbReference type="ARBA" id="ARBA00022490"/>
    </source>
</evidence>
<comment type="similarity">
    <text evidence="6">Belongs to the YabA family.</text>
</comment>
<evidence type="ECO:0000313" key="9">
    <source>
        <dbReference type="EMBL" id="TRZ34678.1"/>
    </source>
</evidence>
<proteinExistence type="inferred from homology"/>
<dbReference type="EMBL" id="RYZS01000001">
    <property type="protein sequence ID" value="RVU94414.1"/>
    <property type="molecule type" value="Genomic_DNA"/>
</dbReference>
<feature type="binding site" evidence="6">
    <location>
        <position position="86"/>
    </location>
    <ligand>
        <name>Zn(2+)</name>
        <dbReference type="ChEBI" id="CHEBI:29105"/>
    </ligand>
</feature>
<evidence type="ECO:0000256" key="6">
    <source>
        <dbReference type="HAMAP-Rule" id="MF_01159"/>
    </source>
</evidence>
<evidence type="ECO:0000313" key="11">
    <source>
        <dbReference type="Proteomes" id="UP000316316"/>
    </source>
</evidence>
<dbReference type="EMBL" id="PDXQ01000001">
    <property type="protein sequence ID" value="TRZ34678.1"/>
    <property type="molecule type" value="Genomic_DNA"/>
</dbReference>
<keyword evidence="2 6" id="KW-0235">DNA replication</keyword>
<gene>
    <name evidence="6" type="primary">yabA</name>
    <name evidence="9" type="ORF">AUF17_11515</name>
    <name evidence="8" type="ORF">EK398_05885</name>
</gene>
<dbReference type="Pfam" id="PF06156">
    <property type="entry name" value="YabA"/>
    <property type="match status" value="1"/>
</dbReference>
<dbReference type="GO" id="GO:0008156">
    <property type="term" value="P:negative regulation of DNA replication"/>
    <property type="evidence" value="ECO:0007669"/>
    <property type="project" value="UniProtKB-UniRule"/>
</dbReference>
<name>A0A2N8Q1S8_ENTAV</name>
<comment type="caution">
    <text evidence="8">The sequence shown here is derived from an EMBL/GenBank/DDBJ whole genome shotgun (WGS) entry which is preliminary data.</text>
</comment>
<sequence>MMDRRSLYDGLNQLELDMQKNLEDLVSMKETLLELVEKNAKLEMENERLRERIREIDEKKSPVLDERQELSESRLNLEKIYEDGFHVCNLLYGSRREADEPCAFCLDVIYRESKQK</sequence>
<reference evidence="8 10" key="2">
    <citation type="submission" date="2018-12" db="EMBL/GenBank/DDBJ databases">
        <title>A novel vanA-carrying plasmid in a clinical isolate of Enterococcus avium.</title>
        <authorList>
            <person name="Bernasconi O.J."/>
            <person name="Luzzaro F."/>
            <person name="Endimiani A."/>
        </authorList>
    </citation>
    <scope>NUCLEOTIDE SEQUENCE [LARGE SCALE GENOMIC DNA]</scope>
    <source>
        <strain evidence="8 10">LC0559/18</strain>
    </source>
</reference>
<comment type="function">
    <text evidence="6">Involved in control of chromosome replication initiation. Inhibits the cooperative binding of DnaA to the oriC region, thus negatively regulating initiation of chromosome replication. Inhibits the ability of DnaA-ATP to form a helix on DNA; does not disassemble preformed DnaA-DNA helices. Decreases the residence time of DnaA on the chromosome at its binding sites (oriC, replication forks and promoter-binding sites). Tethers DnaA to the replication machinery via the DNA polymerase beta sliding clamp subunit (dnaN). Associates with oriC and other DnaA targets on the chromosome in a DnaA-dependent manner.</text>
</comment>
<comment type="subunit">
    <text evidence="6">Homotetramer. Interacts with both DnaA and DnaN, acting as a bridge between these two proteins.</text>
</comment>
<dbReference type="Proteomes" id="UP000288388">
    <property type="component" value="Unassembled WGS sequence"/>
</dbReference>
<comment type="cofactor">
    <cofactor evidence="6">
        <name>Zn(2+)</name>
        <dbReference type="ChEBI" id="CHEBI:29105"/>
    </cofactor>
    <text evidence="6">Binds 1 zinc ion per subunit.</text>
</comment>